<organism evidence="1 2">
    <name type="scientific">Marivita geojedonensis</name>
    <dbReference type="NCBI Taxonomy" id="1123756"/>
    <lineage>
        <taxon>Bacteria</taxon>
        <taxon>Pseudomonadati</taxon>
        <taxon>Pseudomonadota</taxon>
        <taxon>Alphaproteobacteria</taxon>
        <taxon>Rhodobacterales</taxon>
        <taxon>Roseobacteraceae</taxon>
        <taxon>Marivita</taxon>
    </lineage>
</organism>
<gene>
    <name evidence="1" type="ORF">MGEO_17365</name>
</gene>
<dbReference type="EMBL" id="JFKC01000023">
    <property type="protein sequence ID" value="OSQ46608.1"/>
    <property type="molecule type" value="Genomic_DNA"/>
</dbReference>
<reference evidence="1 2" key="1">
    <citation type="submission" date="2014-03" db="EMBL/GenBank/DDBJ databases">
        <title>The draft genome sequence of Marivita geojedonensis KCTC 23882.</title>
        <authorList>
            <person name="Lai Q."/>
            <person name="Shao Z."/>
        </authorList>
    </citation>
    <scope>NUCLEOTIDE SEQUENCE [LARGE SCALE GENOMIC DNA]</scope>
    <source>
        <strain evidence="1 2">DPG-138</strain>
    </source>
</reference>
<dbReference type="AlphaFoldDB" id="A0A1X4NHE6"/>
<comment type="caution">
    <text evidence="1">The sequence shown here is derived from an EMBL/GenBank/DDBJ whole genome shotgun (WGS) entry which is preliminary data.</text>
</comment>
<dbReference type="SUPFAM" id="SSF52540">
    <property type="entry name" value="P-loop containing nucleoside triphosphate hydrolases"/>
    <property type="match status" value="1"/>
</dbReference>
<protein>
    <recommendedName>
        <fullName evidence="3">Sulfotransferase family protein</fullName>
    </recommendedName>
</protein>
<evidence type="ECO:0000313" key="1">
    <source>
        <dbReference type="EMBL" id="OSQ46608.1"/>
    </source>
</evidence>
<dbReference type="Proteomes" id="UP000193926">
    <property type="component" value="Unassembled WGS sequence"/>
</dbReference>
<evidence type="ECO:0008006" key="3">
    <source>
        <dbReference type="Google" id="ProtNLM"/>
    </source>
</evidence>
<keyword evidence="2" id="KW-1185">Reference proteome</keyword>
<dbReference type="Gene3D" id="3.40.50.300">
    <property type="entry name" value="P-loop containing nucleotide triphosphate hydrolases"/>
    <property type="match status" value="1"/>
</dbReference>
<accession>A0A1X4NHE6</accession>
<evidence type="ECO:0000313" key="2">
    <source>
        <dbReference type="Proteomes" id="UP000193926"/>
    </source>
</evidence>
<sequence>MLRSRREREEARERQRVFDAAVESIRTAGVWFVDIPRTSSTSLKYELARQFGAAFGKMNVNEPDFATKQQFPDHMRATEVRAMIGADIWNDLFTFTIVRNPWDRMHSLYFYRKKVEEIPADWTFREYVLRFAAANEFTPYFRYPPLRIAAADFIFDETGEAIVSTIIPFEDRHARIADIAQKIGIADLGTTHIQAATPDAASYLEAYDDETRQAVSLVWQRDITLFGYEFEKPGHWHFKESVNL</sequence>
<dbReference type="InterPro" id="IPR027417">
    <property type="entry name" value="P-loop_NTPase"/>
</dbReference>
<proteinExistence type="predicted"/>
<name>A0A1X4NHE6_9RHOB</name>